<gene>
    <name evidence="1" type="ORF">GKIL_0695</name>
</gene>
<organism evidence="1 2">
    <name type="scientific">Gloeobacter kilaueensis (strain ATCC BAA-2537 / CCAP 1431/1 / ULC 316 / JS1)</name>
    <dbReference type="NCBI Taxonomy" id="1183438"/>
    <lineage>
        <taxon>Bacteria</taxon>
        <taxon>Bacillati</taxon>
        <taxon>Cyanobacteriota</taxon>
        <taxon>Cyanophyceae</taxon>
        <taxon>Gloeobacterales</taxon>
        <taxon>Gloeobacteraceae</taxon>
        <taxon>Gloeobacter</taxon>
    </lineage>
</organism>
<evidence type="ECO:0000313" key="2">
    <source>
        <dbReference type="Proteomes" id="UP000017396"/>
    </source>
</evidence>
<accession>U5QDH6</accession>
<evidence type="ECO:0000313" key="1">
    <source>
        <dbReference type="EMBL" id="AGY56941.1"/>
    </source>
</evidence>
<dbReference type="STRING" id="1183438.GKIL_0695"/>
<dbReference type="eggNOG" id="COG2865">
    <property type="taxonomic scope" value="Bacteria"/>
</dbReference>
<protein>
    <submittedName>
        <fullName evidence="1">Uncharacterized protein</fullName>
    </submittedName>
</protein>
<reference evidence="1 2" key="1">
    <citation type="journal article" date="2013" name="PLoS ONE">
        <title>Cultivation and Complete Genome Sequencing of Gloeobacter kilaueensis sp. nov., from a Lava Cave in Kilauea Caldera, Hawai'i.</title>
        <authorList>
            <person name="Saw J.H."/>
            <person name="Schatz M."/>
            <person name="Brown M.V."/>
            <person name="Kunkel D.D."/>
            <person name="Foster J.S."/>
            <person name="Shick H."/>
            <person name="Christensen S."/>
            <person name="Hou S."/>
            <person name="Wan X."/>
            <person name="Donachie S.P."/>
        </authorList>
    </citation>
    <scope>NUCLEOTIDE SEQUENCE [LARGE SCALE GENOMIC DNA]</scope>
    <source>
        <strain evidence="2">JS</strain>
    </source>
</reference>
<dbReference type="KEGG" id="glj:GKIL_0695"/>
<proteinExistence type="predicted"/>
<name>U5QDH6_GLOK1</name>
<sequence length="105" mass="11470">MEPNRQAGHLPPEFESAAGEVLVRFLPTGYVPPSRIGHDLSPLQQRLLEVLAVTGSASLSTIRTHLDPPVPERTVQENLQLLRRLELVGSSGKGRGARWLLNATT</sequence>
<keyword evidence="2" id="KW-1185">Reference proteome</keyword>
<dbReference type="HOGENOM" id="CLU_2232722_0_0_3"/>
<dbReference type="Proteomes" id="UP000017396">
    <property type="component" value="Chromosome"/>
</dbReference>
<dbReference type="AlphaFoldDB" id="U5QDH6"/>
<dbReference type="EMBL" id="CP003587">
    <property type="protein sequence ID" value="AGY56941.1"/>
    <property type="molecule type" value="Genomic_DNA"/>
</dbReference>